<evidence type="ECO:0000313" key="12">
    <source>
        <dbReference type="EMBL" id="QBH67000.1"/>
    </source>
</evidence>
<reference evidence="16" key="1">
    <citation type="journal article" date="2000" name="Virus Genes">
        <title>Comparative analysis of the granulin regions of the Phthorimaea operculella and Spodoptera littoralis granuloviruses.</title>
        <authorList>
            <person name="Taha A."/>
            <person name="Nour-El-Din A."/>
            <person name="Croizier L."/>
            <person name="Ferber M.L."/>
            <person name="Croizier G."/>
        </authorList>
    </citation>
    <scope>NUCLEOTIDE SEQUENCE [LARGE SCALE GENOMIC DNA]</scope>
</reference>
<dbReference type="KEGG" id="vg:949275"/>
<dbReference type="EMBL" id="MK033570">
    <property type="protein sequence ID" value="QBH66610.1"/>
    <property type="molecule type" value="Genomic_DNA"/>
</dbReference>
<accession>Q8JRT4</accession>
<proteinExistence type="predicted"/>
<evidence type="ECO:0000313" key="7">
    <source>
        <dbReference type="EMBL" id="QBH66350.1"/>
    </source>
</evidence>
<evidence type="ECO:0000313" key="5">
    <source>
        <dbReference type="EMBL" id="QBH66090.1"/>
    </source>
</evidence>
<dbReference type="InterPro" id="IPR009855">
    <property type="entry name" value="Baculo_LEF-10"/>
</dbReference>
<dbReference type="EMBL" id="MK033567">
    <property type="protein sequence ID" value="QBH66220.1"/>
    <property type="molecule type" value="Genomic_DNA"/>
</dbReference>
<name>Q8JRT4_9BBAC</name>
<dbReference type="EMBL" id="KU666536">
    <property type="protein sequence ID" value="ANY57514.1"/>
    <property type="molecule type" value="Genomic_DNA"/>
</dbReference>
<reference evidence="3" key="3">
    <citation type="journal article" date="2016" name="Arch. Virol.">
        <title>The comparative analysis of complete genome sequences from two South African betabaculoviruses: Phthorimaea operculella granulovirus and Plutella xylostella granulovirus.</title>
        <authorList>
            <person name="Jukes M.D."/>
            <person name="Motsoeneng B.M."/>
            <person name="Knox C.M."/>
            <person name="Hill M.P."/>
            <person name="Moore S.D."/>
        </authorList>
    </citation>
    <scope>NUCLEOTIDE SEQUENCE</scope>
    <source>
        <strain evidence="3">SA</strain>
    </source>
</reference>
<evidence type="ECO:0000313" key="10">
    <source>
        <dbReference type="EMBL" id="QBH66740.1"/>
    </source>
</evidence>
<dbReference type="RefSeq" id="NP_663290.1">
    <property type="nucleotide sequence ID" value="NC_004062.1"/>
</dbReference>
<dbReference type="EMBL" id="AF499596">
    <property type="protein sequence ID" value="AAM70323.1"/>
    <property type="molecule type" value="Genomic_DNA"/>
</dbReference>
<evidence type="ECO:0000313" key="13">
    <source>
        <dbReference type="EMBL" id="QBH67129.1"/>
    </source>
</evidence>
<evidence type="ECO:0000313" key="6">
    <source>
        <dbReference type="EMBL" id="QBH66220.1"/>
    </source>
</evidence>
<evidence type="ECO:0000313" key="8">
    <source>
        <dbReference type="EMBL" id="QBH66480.1"/>
    </source>
</evidence>
<dbReference type="EMBL" id="MK033569">
    <property type="protein sequence ID" value="QBH66480.1"/>
    <property type="molecule type" value="Genomic_DNA"/>
</dbReference>
<evidence type="ECO:0000313" key="15">
    <source>
        <dbReference type="EMBL" id="QBH67389.1"/>
    </source>
</evidence>
<keyword evidence="16" id="KW-1185">Reference proteome</keyword>
<sequence length="73" mass="8253">MDKLSLVHETLNNNTRLINNKYLIFYVRDDDNTTKFVCYGRLPFSQCSQETMSVSSGSSVHTGTEEGSDKDTL</sequence>
<dbReference type="EMBL" id="MK033572">
    <property type="protein sequence ID" value="QBH66870.1"/>
    <property type="molecule type" value="Genomic_DNA"/>
</dbReference>
<reference evidence="4" key="4">
    <citation type="journal article" date="2019" name="J. Gen. Virol.">
        <title>Elucidating the genetic diversity of Phthorimaea operculella granulovirus (PhopGV).</title>
        <authorList>
            <person name="Larem A."/>
            <person name="Ben-Tiba S."/>
            <person name="Wennmann J.T."/>
            <person name="Gueli Alletti G."/>
            <person name="Jehle J.A."/>
        </authorList>
    </citation>
    <scope>NUCLEOTIDE SEQUENCE</scope>
    <source>
        <strain evidence="4">PhopGV-CR3.1</strain>
        <strain evidence="5">PhopGV-CR5.1</strain>
        <strain evidence="6">PhopGV-GR1.1</strain>
        <strain evidence="7">PhopGV-GR1.2</strain>
        <strain evidence="8">PhopGV-GR2.1</strain>
        <strain evidence="9">PhopGV-IT1.1</strain>
        <strain evidence="10">PhopGV-LS1.1</strain>
        <strain evidence="11">PhopGV-LS1.2</strain>
        <strain evidence="12">PhopGV-LS2.1</strain>
        <strain evidence="13">PhopGV-LS3.1</strain>
        <strain evidence="14">PhopGV-R</strain>
        <strain evidence="15">PhopGV-Ym.1</strain>
    </source>
</reference>
<evidence type="ECO:0000313" key="9">
    <source>
        <dbReference type="EMBL" id="QBH66610.1"/>
    </source>
</evidence>
<gene>
    <name evidence="2" type="primary">PhopGV125</name>
    <name evidence="3" type="synonym">lef-10</name>
    <name evidence="3" type="ORF">PhopGVgp125</name>
</gene>
<dbReference type="EMBL" id="MK033568">
    <property type="protein sequence ID" value="QBH66350.1"/>
    <property type="molecule type" value="Genomic_DNA"/>
</dbReference>
<dbReference type="OrthoDB" id="28675at10239"/>
<dbReference type="EMBL" id="MK033565">
    <property type="protein sequence ID" value="QBH65960.1"/>
    <property type="molecule type" value="Genomic_DNA"/>
</dbReference>
<feature type="compositionally biased region" description="Basic and acidic residues" evidence="1">
    <location>
        <begin position="63"/>
        <end position="73"/>
    </location>
</feature>
<dbReference type="GeneID" id="949275"/>
<feature type="region of interest" description="Disordered" evidence="1">
    <location>
        <begin position="51"/>
        <end position="73"/>
    </location>
</feature>
<reference evidence="2" key="2">
    <citation type="submission" date="2002-04" db="EMBL/GenBank/DDBJ databases">
        <title>The complete sequence of the potato tuber moth, Phthorimaea operculella, granulovirus.</title>
        <authorList>
            <person name="Croizier L."/>
            <person name="Taha A."/>
            <person name="Croizier G."/>
            <person name="Lopez Ferber M."/>
        </authorList>
    </citation>
    <scope>NUCLEOTIDE SEQUENCE</scope>
</reference>
<dbReference type="EMBL" id="MK033576">
    <property type="protein sequence ID" value="QBH67389.1"/>
    <property type="molecule type" value="Genomic_DNA"/>
</dbReference>
<evidence type="ECO:0000313" key="11">
    <source>
        <dbReference type="EMBL" id="QBH66870.1"/>
    </source>
</evidence>
<dbReference type="EMBL" id="MK033574">
    <property type="protein sequence ID" value="QBH67129.1"/>
    <property type="molecule type" value="Genomic_DNA"/>
</dbReference>
<feature type="compositionally biased region" description="Low complexity" evidence="1">
    <location>
        <begin position="51"/>
        <end position="62"/>
    </location>
</feature>
<evidence type="ECO:0000313" key="3">
    <source>
        <dbReference type="EMBL" id="ANY57514.1"/>
    </source>
</evidence>
<dbReference type="Pfam" id="PF07206">
    <property type="entry name" value="Baculo_LEF-10"/>
    <property type="match status" value="1"/>
</dbReference>
<evidence type="ECO:0000313" key="14">
    <source>
        <dbReference type="EMBL" id="QBH67259.1"/>
    </source>
</evidence>
<evidence type="ECO:0000313" key="2">
    <source>
        <dbReference type="EMBL" id="AAM70323.1"/>
    </source>
</evidence>
<evidence type="ECO:0000256" key="1">
    <source>
        <dbReference type="SAM" id="MobiDB-lite"/>
    </source>
</evidence>
<dbReference type="EMBL" id="MK033573">
    <property type="protein sequence ID" value="QBH67000.1"/>
    <property type="molecule type" value="Genomic_DNA"/>
</dbReference>
<dbReference type="EMBL" id="MK033571">
    <property type="protein sequence ID" value="QBH66740.1"/>
    <property type="molecule type" value="Genomic_DNA"/>
</dbReference>
<evidence type="ECO:0000313" key="4">
    <source>
        <dbReference type="EMBL" id="QBH65960.1"/>
    </source>
</evidence>
<protein>
    <submittedName>
        <fullName evidence="2">Late expression factor 10</fullName>
    </submittedName>
</protein>
<dbReference type="EMBL" id="MK033575">
    <property type="protein sequence ID" value="QBH67259.1"/>
    <property type="molecule type" value="Genomic_DNA"/>
</dbReference>
<evidence type="ECO:0000313" key="16">
    <source>
        <dbReference type="Proteomes" id="UP000202706"/>
    </source>
</evidence>
<dbReference type="EMBL" id="MK033566">
    <property type="protein sequence ID" value="QBH66090.1"/>
    <property type="molecule type" value="Genomic_DNA"/>
</dbReference>
<organism evidence="2 16">
    <name type="scientific">Phthorimaea operculella granulovirus</name>
    <dbReference type="NCBI Taxonomy" id="192584"/>
    <lineage>
        <taxon>Viruses</taxon>
        <taxon>Viruses incertae sedis</taxon>
        <taxon>Naldaviricetes</taxon>
        <taxon>Lefavirales</taxon>
        <taxon>Baculoviridae</taxon>
        <taxon>Betabaculovirus</taxon>
        <taxon>Betabaculovirus phoperculellae</taxon>
    </lineage>
</organism>
<dbReference type="Proteomes" id="UP000202706">
    <property type="component" value="Segment"/>
</dbReference>